<organism evidence="3 4">
    <name type="scientific">Dyella soli</name>
    <dbReference type="NCBI Taxonomy" id="522319"/>
    <lineage>
        <taxon>Bacteria</taxon>
        <taxon>Pseudomonadati</taxon>
        <taxon>Pseudomonadota</taxon>
        <taxon>Gammaproteobacteria</taxon>
        <taxon>Lysobacterales</taxon>
        <taxon>Rhodanobacteraceae</taxon>
        <taxon>Dyella</taxon>
    </lineage>
</organism>
<dbReference type="HAMAP" id="MF_00460">
    <property type="entry name" value="UPF0125_RnfH"/>
    <property type="match status" value="1"/>
</dbReference>
<protein>
    <recommendedName>
        <fullName evidence="2">UPF0125 protein EZM97_07480</fullName>
    </recommendedName>
</protein>
<gene>
    <name evidence="3" type="ORF">EZM97_07480</name>
</gene>
<dbReference type="AlphaFoldDB" id="A0A4R0YUY5"/>
<dbReference type="EMBL" id="SJTG01000001">
    <property type="protein sequence ID" value="TCI13132.1"/>
    <property type="molecule type" value="Genomic_DNA"/>
</dbReference>
<sequence>MAEPSIAIEVVYAPAYGTVFRRMLNLAKGATVAAALEASGVAEAVPGFVADPAQLGVFSRKVGLEYVLRDGDRLEIYRPLTLDPKEARRRRAQDS</sequence>
<evidence type="ECO:0000256" key="2">
    <source>
        <dbReference type="HAMAP-Rule" id="MF_00460"/>
    </source>
</evidence>
<dbReference type="Proteomes" id="UP000291822">
    <property type="component" value="Unassembled WGS sequence"/>
</dbReference>
<reference evidence="3 4" key="1">
    <citation type="submission" date="2019-02" db="EMBL/GenBank/DDBJ databases">
        <title>Dyella amyloliquefaciens sp. nov., isolated from forest soil.</title>
        <authorList>
            <person name="Gao Z.-H."/>
            <person name="Qiu L.-H."/>
        </authorList>
    </citation>
    <scope>NUCLEOTIDE SEQUENCE [LARGE SCALE GENOMIC DNA]</scope>
    <source>
        <strain evidence="3 4">KACC 12747</strain>
    </source>
</reference>
<dbReference type="PANTHER" id="PTHR37483:SF1">
    <property type="entry name" value="UPF0125 PROTEIN RATB"/>
    <property type="match status" value="1"/>
</dbReference>
<dbReference type="RefSeq" id="WP_131150085.1">
    <property type="nucleotide sequence ID" value="NZ_SJTG01000001.1"/>
</dbReference>
<comment type="similarity">
    <text evidence="1 2">Belongs to the UPF0125 (RnfH) family.</text>
</comment>
<evidence type="ECO:0000313" key="3">
    <source>
        <dbReference type="EMBL" id="TCI13132.1"/>
    </source>
</evidence>
<dbReference type="PANTHER" id="PTHR37483">
    <property type="entry name" value="UPF0125 PROTEIN RATB"/>
    <property type="match status" value="1"/>
</dbReference>
<evidence type="ECO:0000256" key="1">
    <source>
        <dbReference type="ARBA" id="ARBA00010645"/>
    </source>
</evidence>
<dbReference type="InterPro" id="IPR005346">
    <property type="entry name" value="RnfH"/>
</dbReference>
<evidence type="ECO:0000313" key="4">
    <source>
        <dbReference type="Proteomes" id="UP000291822"/>
    </source>
</evidence>
<accession>A0A4R0YUY5</accession>
<dbReference type="Pfam" id="PF03658">
    <property type="entry name" value="Ub-RnfH"/>
    <property type="match status" value="1"/>
</dbReference>
<dbReference type="Gene3D" id="3.10.20.280">
    <property type="entry name" value="RnfH-like"/>
    <property type="match status" value="1"/>
</dbReference>
<dbReference type="InterPro" id="IPR037021">
    <property type="entry name" value="RnfH_sf"/>
</dbReference>
<name>A0A4R0YUY5_9GAMM</name>
<keyword evidence="4" id="KW-1185">Reference proteome</keyword>
<dbReference type="InterPro" id="IPR016155">
    <property type="entry name" value="Mopterin_synth/thiamin_S_b"/>
</dbReference>
<proteinExistence type="inferred from homology"/>
<comment type="caution">
    <text evidence="3">The sequence shown here is derived from an EMBL/GenBank/DDBJ whole genome shotgun (WGS) entry which is preliminary data.</text>
</comment>
<dbReference type="SUPFAM" id="SSF54285">
    <property type="entry name" value="MoaD/ThiS"/>
    <property type="match status" value="1"/>
</dbReference>
<dbReference type="NCBIfam" id="NF002490">
    <property type="entry name" value="PRK01777.1"/>
    <property type="match status" value="1"/>
</dbReference>